<protein>
    <submittedName>
        <fullName evidence="1">Uncharacterized protein</fullName>
    </submittedName>
</protein>
<reference evidence="1 2" key="1">
    <citation type="journal article" date="2024" name="BMC Genomics">
        <title>De novo assembly and annotation of Popillia japonica's genome with initial clues to its potential as an invasive pest.</title>
        <authorList>
            <person name="Cucini C."/>
            <person name="Boschi S."/>
            <person name="Funari R."/>
            <person name="Cardaioli E."/>
            <person name="Iannotti N."/>
            <person name="Marturano G."/>
            <person name="Paoli F."/>
            <person name="Bruttini M."/>
            <person name="Carapelli A."/>
            <person name="Frati F."/>
            <person name="Nardi F."/>
        </authorList>
    </citation>
    <scope>NUCLEOTIDE SEQUENCE [LARGE SCALE GENOMIC DNA]</scope>
    <source>
        <strain evidence="1">DMR45628</strain>
    </source>
</reference>
<comment type="caution">
    <text evidence="1">The sequence shown here is derived from an EMBL/GenBank/DDBJ whole genome shotgun (WGS) entry which is preliminary data.</text>
</comment>
<sequence length="89" mass="10337">MKSLISGFVFACGDVDVEIAEQYNFKDRGQLTRRQRNYNYLLDTLSSSFRIRKQKLKQLYQLKLKKNRMTAIGEDDDLDVNIAAPTEMA</sequence>
<evidence type="ECO:0000313" key="2">
    <source>
        <dbReference type="Proteomes" id="UP001458880"/>
    </source>
</evidence>
<organism evidence="1 2">
    <name type="scientific">Popillia japonica</name>
    <name type="common">Japanese beetle</name>
    <dbReference type="NCBI Taxonomy" id="7064"/>
    <lineage>
        <taxon>Eukaryota</taxon>
        <taxon>Metazoa</taxon>
        <taxon>Ecdysozoa</taxon>
        <taxon>Arthropoda</taxon>
        <taxon>Hexapoda</taxon>
        <taxon>Insecta</taxon>
        <taxon>Pterygota</taxon>
        <taxon>Neoptera</taxon>
        <taxon>Endopterygota</taxon>
        <taxon>Coleoptera</taxon>
        <taxon>Polyphaga</taxon>
        <taxon>Scarabaeiformia</taxon>
        <taxon>Scarabaeidae</taxon>
        <taxon>Rutelinae</taxon>
        <taxon>Popillia</taxon>
    </lineage>
</organism>
<dbReference type="Proteomes" id="UP001458880">
    <property type="component" value="Unassembled WGS sequence"/>
</dbReference>
<gene>
    <name evidence="1" type="ORF">QE152_g34019</name>
</gene>
<accession>A0AAW1IUU8</accession>
<dbReference type="EMBL" id="JASPKY010000532">
    <property type="protein sequence ID" value="KAK9693721.1"/>
    <property type="molecule type" value="Genomic_DNA"/>
</dbReference>
<name>A0AAW1IUU8_POPJA</name>
<evidence type="ECO:0000313" key="1">
    <source>
        <dbReference type="EMBL" id="KAK9693721.1"/>
    </source>
</evidence>
<proteinExistence type="predicted"/>
<dbReference type="AlphaFoldDB" id="A0AAW1IUU8"/>
<keyword evidence="2" id="KW-1185">Reference proteome</keyword>